<dbReference type="InterPro" id="IPR050534">
    <property type="entry name" value="Coronavir_polyprotein_1ab"/>
</dbReference>
<keyword evidence="4" id="KW-0347">Helicase</keyword>
<dbReference type="Pfam" id="PF13086">
    <property type="entry name" value="AAA_11"/>
    <property type="match status" value="1"/>
</dbReference>
<dbReference type="Proteomes" id="UP000186218">
    <property type="component" value="Unassembled WGS sequence"/>
</dbReference>
<dbReference type="Gene3D" id="3.40.960.10">
    <property type="entry name" value="VSR Endonuclease"/>
    <property type="match status" value="1"/>
</dbReference>
<evidence type="ECO:0000256" key="4">
    <source>
        <dbReference type="ARBA" id="ARBA00022806"/>
    </source>
</evidence>
<dbReference type="SUPFAM" id="SSF52540">
    <property type="entry name" value="P-loop containing nucleoside triphosphate hydrolases"/>
    <property type="match status" value="1"/>
</dbReference>
<dbReference type="Pfam" id="PF18741">
    <property type="entry name" value="MTES_1575"/>
    <property type="match status" value="1"/>
</dbReference>
<dbReference type="InterPro" id="IPR027417">
    <property type="entry name" value="P-loop_NTPase"/>
</dbReference>
<keyword evidence="2" id="KW-0547">Nucleotide-binding</keyword>
<dbReference type="CDD" id="cd18808">
    <property type="entry name" value="SF1_C_Upf1"/>
    <property type="match status" value="1"/>
</dbReference>
<evidence type="ECO:0000259" key="8">
    <source>
        <dbReference type="Pfam" id="PF18741"/>
    </source>
</evidence>
<evidence type="ECO:0000259" key="6">
    <source>
        <dbReference type="Pfam" id="PF13086"/>
    </source>
</evidence>
<name>A0A1N7HAR7_9NOCA</name>
<comment type="similarity">
    <text evidence="1">Belongs to the DNA2/NAM7 helicase family.</text>
</comment>
<feature type="domain" description="DNA2/NAM7 helicase helicase" evidence="6">
    <location>
        <begin position="326"/>
        <end position="456"/>
    </location>
</feature>
<dbReference type="InterPro" id="IPR047187">
    <property type="entry name" value="SF1_C_Upf1"/>
</dbReference>
<evidence type="ECO:0000256" key="3">
    <source>
        <dbReference type="ARBA" id="ARBA00022801"/>
    </source>
</evidence>
<evidence type="ECO:0000313" key="10">
    <source>
        <dbReference type="Proteomes" id="UP000186218"/>
    </source>
</evidence>
<evidence type="ECO:0000256" key="5">
    <source>
        <dbReference type="ARBA" id="ARBA00022840"/>
    </source>
</evidence>
<dbReference type="EMBL" id="FTNT01000014">
    <property type="protein sequence ID" value="SIS21967.1"/>
    <property type="molecule type" value="Genomic_DNA"/>
</dbReference>
<dbReference type="InterPro" id="IPR041677">
    <property type="entry name" value="DNA2/NAM7_AAA_11"/>
</dbReference>
<evidence type="ECO:0000313" key="9">
    <source>
        <dbReference type="EMBL" id="SIS21967.1"/>
    </source>
</evidence>
<feature type="domain" description="Restriction endonuclease type II-like" evidence="8">
    <location>
        <begin position="1317"/>
        <end position="1410"/>
    </location>
</feature>
<evidence type="ECO:0000259" key="7">
    <source>
        <dbReference type="Pfam" id="PF13087"/>
    </source>
</evidence>
<dbReference type="Gene3D" id="3.40.50.300">
    <property type="entry name" value="P-loop containing nucleotide triphosphate hydrolases"/>
    <property type="match status" value="3"/>
</dbReference>
<dbReference type="InterPro" id="IPR041679">
    <property type="entry name" value="DNA2/NAM7-like_C"/>
</dbReference>
<evidence type="ECO:0000256" key="2">
    <source>
        <dbReference type="ARBA" id="ARBA00022741"/>
    </source>
</evidence>
<dbReference type="Pfam" id="PF13087">
    <property type="entry name" value="AAA_12"/>
    <property type="match status" value="1"/>
</dbReference>
<evidence type="ECO:0000256" key="1">
    <source>
        <dbReference type="ARBA" id="ARBA00007913"/>
    </source>
</evidence>
<dbReference type="InterPro" id="IPR049468">
    <property type="entry name" value="Restrct_endonuc-II-like_dom"/>
</dbReference>
<dbReference type="STRING" id="1344003.SAMN05445060_3845"/>
<feature type="domain" description="DNA2/NAM7 helicase-like C-terminal" evidence="7">
    <location>
        <begin position="1085"/>
        <end position="1267"/>
    </location>
</feature>
<accession>A0A1N7HAR7</accession>
<dbReference type="PANTHER" id="PTHR43788">
    <property type="entry name" value="DNA2/NAM7 HELICASE FAMILY MEMBER"/>
    <property type="match status" value="1"/>
</dbReference>
<keyword evidence="5" id="KW-0067">ATP-binding</keyword>
<proteinExistence type="inferred from homology"/>
<protein>
    <submittedName>
        <fullName evidence="9">AAA domain-containing protein</fullName>
    </submittedName>
</protein>
<dbReference type="GO" id="GO:0043139">
    <property type="term" value="F:5'-3' DNA helicase activity"/>
    <property type="evidence" value="ECO:0007669"/>
    <property type="project" value="TreeGrafter"/>
</dbReference>
<gene>
    <name evidence="9" type="ORF">SAMN05445060_3845</name>
</gene>
<sequence length="1620" mass="177872">MEFLHEVVKARSTPILDTRKHLKTMPIQSDSITALLVDDASAGDVMLRVQRVDLDEPPRLPAILAGRVEGSIGNSSATLRLLEGESDVGPAYDRWISTWNAWAAADRARRPLANLRADLLWALQELQSRPESIELVVAAGRLRLPGGADWSVNIHVVTQSAVIERDDHSGDIVVRLDDESTPRLEDTQLFASASYFDGSGSRAINSALRDAVFSPIDPAIDGVLKDWSSRAITLKVEVNGGDDLDPSRCRLDTAPALIVRRRGDYALLDYYERIVQGLKDSGTEVPLGLAQLIEAFEPEQRIAALANVAAGSTSFTQPPLFPLPANEEQRQIIERLATDSGVVVEGPPGTGKTHTIANLVSALLARGQRVLVTSEKAQALRVLRDKLPPEMQELCISVTSGTPAEKSALKKSINEMATRKSGFNKAASMRRIDELVEDRGRALRKRAKLLSDIHALREAETVNNPEIAFGYQGTAAAIARQVAELQSRFEWMPESVLTDECPLSTDELLDLLELASTRSKSRIRRLNESLPDVAGLFPDADVLIRWCDDLVGAAPAEQGDGQSSALRALVDGADHEALDELKEGFSRLQDALVPIQHAPAQVGALANEVLSQRNEYSWSKTKALGGYLTNAIQADREVGAAQVTAPVVTAVATRAYLMLANTLATGEKWHGRFGKSPAQRGVENLGPIAQVDGEDAISAQSARIVAMHLTAHECLWSAEKLLVDLDYPLRRFESRTARINQLRNAVRDVASIDCLFDTAQVLNQRLRAKGLAALPLTSMKYVDSTVRGLGLVLAEERRRHARENLEQLASAVATTLGQANSAEAALLQPCILHGEYRYISHAREAYSAAQSEQAEERRYVALRDRMAAANPSLAEELTRRGAIELWRDRIAGLSAAWAWRRAAMWIAENIGGDAGVALNAQLDSTDREISFLTSQLAAAQAWYSCLQQMTAGHQQALQAYRDHVTNVGKGTGKHAERYRVAARAAMQEAQTAVPAWIMPIKEVLGSIPPQANIFDVVILDEASQVDITGIFLLSLAPRVIVVGDDMQCAPSEVSSGALEPIFERLDNYLPDVPIHLRQGFTPRSSIFTLLRSRFGTVIRLREHFRCMPEIINWSSNQFYRDAPLVPVRQFGADRLRPLCCVHVQDGYTDGSNQSIRNVPEAKAIVDQIEHCVADPAYAGKTFGVVVLQGTAQVDIINSELLQRLDPDERERRRIRVGNPPDFQGDERHVMFLSLVVAHETSFMSQTRTEMQRRYNVAASRAQDQMWLFHSVTPARLKEGDLRRSLLQYMLSTSPVPAPPMPQSVSRDSRHEQFDSLFEQRIFLEITARGYHVNPQVEVNSRRIDLVVTGAGGKLAVECDGDAWHSTPEQQRADLDRERELRRCGWEFWRVRESAYYIDPVSSMAGLWQALDARGIAPGGLEDYPAADDKVAWQPVGLPPDDGTTSMDDALDDISSGDARVEWPGDAEILNVESPPVAVVVETALPPSIAEEGSAVEEHPVLPAEVANAPEVPLQTSVGREGHYPLGAWEIVADSDLPQRSSHFAAAPSRADGLGGRHPDSILQLLVAAAWHREVTVERAMTISQLDEERTLALLADAEKAGKLARVTTKSGKTWIMAQSK</sequence>
<keyword evidence="3" id="KW-0378">Hydrolase</keyword>
<organism evidence="9 10">
    <name type="scientific">Williamsia sterculiae</name>
    <dbReference type="NCBI Taxonomy" id="1344003"/>
    <lineage>
        <taxon>Bacteria</taxon>
        <taxon>Bacillati</taxon>
        <taxon>Actinomycetota</taxon>
        <taxon>Actinomycetes</taxon>
        <taxon>Mycobacteriales</taxon>
        <taxon>Nocardiaceae</taxon>
        <taxon>Williamsia</taxon>
    </lineage>
</organism>
<dbReference type="GO" id="GO:0005524">
    <property type="term" value="F:ATP binding"/>
    <property type="evidence" value="ECO:0007669"/>
    <property type="project" value="UniProtKB-KW"/>
</dbReference>
<dbReference type="PANTHER" id="PTHR43788:SF8">
    <property type="entry name" value="DNA-BINDING PROTEIN SMUBP-2"/>
    <property type="match status" value="1"/>
</dbReference>
<dbReference type="GO" id="GO:0016787">
    <property type="term" value="F:hydrolase activity"/>
    <property type="evidence" value="ECO:0007669"/>
    <property type="project" value="UniProtKB-KW"/>
</dbReference>
<reference evidence="9 10" key="1">
    <citation type="submission" date="2017-01" db="EMBL/GenBank/DDBJ databases">
        <authorList>
            <person name="Mah S.A."/>
            <person name="Swanson W.J."/>
            <person name="Moy G.W."/>
            <person name="Vacquier V.D."/>
        </authorList>
    </citation>
    <scope>NUCLEOTIDE SEQUENCE [LARGE SCALE GENOMIC DNA]</scope>
    <source>
        <strain evidence="9 10">CPCC 203464</strain>
    </source>
</reference>
<keyword evidence="10" id="KW-1185">Reference proteome</keyword>